<evidence type="ECO:0000256" key="2">
    <source>
        <dbReference type="ARBA" id="ARBA00023136"/>
    </source>
</evidence>
<dbReference type="RefSeq" id="WP_262992756.1">
    <property type="nucleotide sequence ID" value="NZ_JAOTJC010000006.1"/>
</dbReference>
<evidence type="ECO:0000313" key="8">
    <source>
        <dbReference type="Proteomes" id="UP001209257"/>
    </source>
</evidence>
<dbReference type="Gene3D" id="3.30.310.170">
    <property type="entry name" value="Outer membrane protein assembly factor BamC"/>
    <property type="match status" value="1"/>
</dbReference>
<evidence type="ECO:0000256" key="3">
    <source>
        <dbReference type="ARBA" id="ARBA00023139"/>
    </source>
</evidence>
<comment type="caution">
    <text evidence="7">The sequence shown here is derived from an EMBL/GenBank/DDBJ whole genome shotgun (WGS) entry which is preliminary data.</text>
</comment>
<sequence>MNKTLALVSGLTVLALTGCASQQDRKAASGSFDYVKAQDNAPVQIPESLDKPEFSDEYALPEVGEQADPDLVGKKLVVQSPALVMPLVTGSHVEEGAKRAMVWFDQVDDSQPLDKAIWNSLLSFLDQQGIGVDTFNPEEGVLITDWMVIGKEEDSSWYDWSESEEQVGRRFEFSMEKKPHGRTAALMVELKDYMATRGDDVTADLNDLQERREEVDILNQVINHYEYQIQLEDSRRIARIRQGLNIEMGFNPDGEPAYVVAAKYDVAWPRTLLVLRKLNFDVKDLDKSTGLLFVTYNGTDDGWWNNLIGSDEELLEEGDYRLQLNELSADKTSITFMNDESEPFDAKQVSELFDAFAQVMSEDNLDI</sequence>
<dbReference type="HAMAP" id="MF_00924">
    <property type="entry name" value="OM_assembly_BamC"/>
    <property type="match status" value="1"/>
</dbReference>
<comment type="subunit">
    <text evidence="6">Part of the Bam complex.</text>
</comment>
<reference evidence="8" key="1">
    <citation type="submission" date="2023-07" db="EMBL/GenBank/DDBJ databases">
        <title>Study on multiphase classification of strain Alteromonas salexigens isolated from the Yellow Sea.</title>
        <authorList>
            <person name="Sun L."/>
        </authorList>
    </citation>
    <scope>NUCLEOTIDE SEQUENCE [LARGE SCALE GENOMIC DNA]</scope>
    <source>
        <strain evidence="8">ASW11-19</strain>
    </source>
</reference>
<protein>
    <recommendedName>
        <fullName evidence="6">Outer membrane protein assembly factor BamC</fullName>
    </recommendedName>
</protein>
<dbReference type="InterPro" id="IPR042268">
    <property type="entry name" value="BamC_C"/>
</dbReference>
<keyword evidence="2 6" id="KW-0472">Membrane</keyword>
<accession>A0ABT2VL84</accession>
<evidence type="ECO:0000256" key="4">
    <source>
        <dbReference type="ARBA" id="ARBA00023237"/>
    </source>
</evidence>
<keyword evidence="4 6" id="KW-0998">Cell outer membrane</keyword>
<dbReference type="InterPro" id="IPR014524">
    <property type="entry name" value="BamC"/>
</dbReference>
<dbReference type="Proteomes" id="UP001209257">
    <property type="component" value="Unassembled WGS sequence"/>
</dbReference>
<keyword evidence="5 6" id="KW-0449">Lipoprotein</keyword>
<proteinExistence type="inferred from homology"/>
<organism evidence="7 8">
    <name type="scientific">Alteromonas salexigens</name>
    <dbReference type="NCBI Taxonomy" id="2982530"/>
    <lineage>
        <taxon>Bacteria</taxon>
        <taxon>Pseudomonadati</taxon>
        <taxon>Pseudomonadota</taxon>
        <taxon>Gammaproteobacteria</taxon>
        <taxon>Alteromonadales</taxon>
        <taxon>Alteromonadaceae</taxon>
        <taxon>Alteromonas/Salinimonas group</taxon>
        <taxon>Alteromonas</taxon>
    </lineage>
</organism>
<dbReference type="Gene3D" id="3.30.530.50">
    <property type="match status" value="1"/>
</dbReference>
<dbReference type="EMBL" id="JAOTJC010000006">
    <property type="protein sequence ID" value="MCU7554067.1"/>
    <property type="molecule type" value="Genomic_DNA"/>
</dbReference>
<comment type="subcellular location">
    <subcellularLocation>
        <location evidence="6">Cell outer membrane</location>
        <topology evidence="6">Lipid-anchor</topology>
    </subcellularLocation>
</comment>
<comment type="function">
    <text evidence="6">Part of the outer membrane protein assembly complex, which is involved in assembly and insertion of beta-barrel proteins into the outer membrane.</text>
</comment>
<keyword evidence="1 6" id="KW-0732">Signal</keyword>
<name>A0ABT2VL84_9ALTE</name>
<evidence type="ECO:0000256" key="1">
    <source>
        <dbReference type="ARBA" id="ARBA00022729"/>
    </source>
</evidence>
<evidence type="ECO:0000256" key="6">
    <source>
        <dbReference type="HAMAP-Rule" id="MF_00924"/>
    </source>
</evidence>
<dbReference type="Pfam" id="PF06804">
    <property type="entry name" value="Lipoprotein_18"/>
    <property type="match status" value="1"/>
</dbReference>
<gene>
    <name evidence="6 7" type="primary">bamC</name>
    <name evidence="7" type="ORF">OCL06_05585</name>
</gene>
<keyword evidence="8" id="KW-1185">Reference proteome</keyword>
<evidence type="ECO:0000313" key="7">
    <source>
        <dbReference type="EMBL" id="MCU7554067.1"/>
    </source>
</evidence>
<keyword evidence="3 6" id="KW-0564">Palmitate</keyword>
<dbReference type="PROSITE" id="PS51257">
    <property type="entry name" value="PROKAR_LIPOPROTEIN"/>
    <property type="match status" value="1"/>
</dbReference>
<dbReference type="InterPro" id="IPR010653">
    <property type="entry name" value="NlpB/DapX"/>
</dbReference>
<comment type="similarity">
    <text evidence="6">Belongs to the BamC family.</text>
</comment>
<evidence type="ECO:0000256" key="5">
    <source>
        <dbReference type="ARBA" id="ARBA00023288"/>
    </source>
</evidence>